<dbReference type="InterPro" id="IPR011990">
    <property type="entry name" value="TPR-like_helical_dom_sf"/>
</dbReference>
<dbReference type="InterPro" id="IPR051012">
    <property type="entry name" value="CellSynth/LPSAsmb/PSIAsmb"/>
</dbReference>
<dbReference type="Proteomes" id="UP000738431">
    <property type="component" value="Chromosome"/>
</dbReference>
<sequence length="352" mass="37556">MSVGLLAVVGWWARGAMHRSALRAVVPSVPVEIEAGSPLEEALAAASGEVEAGDVAGLSALGRVYQVNGYGDEARDVWAGLAELDAAQTGAGERRDWLTAHVAEAGGAEDPWLAEDLAEAFDAMRLVSVAEAVSGGGDDKLAMQVLERAHMLVPDNGTIVWQQARLWERLRDQVKAKAAYERAVALDPTLAEAWVRLATLQRAVGESSEAWRSVQAGLAASPDAVPLLLARGRAYQERGRVEDALADFARVAELWPDRAVGVLEAAQVLLAVDRADEGTAMLERSLEIEPENPAALVLLTLQAILAGKRLDADAWFDRVWAQPTVAPADRARLAAAYEEVFAQPAPRPDGGR</sequence>
<name>A0ABZ1C7B9_9BACT</name>
<evidence type="ECO:0000256" key="1">
    <source>
        <dbReference type="ARBA" id="ARBA00022737"/>
    </source>
</evidence>
<dbReference type="PANTHER" id="PTHR45586">
    <property type="entry name" value="TPR REPEAT-CONTAINING PROTEIN PA4667"/>
    <property type="match status" value="1"/>
</dbReference>
<dbReference type="Gene3D" id="1.25.40.10">
    <property type="entry name" value="Tetratricopeptide repeat domain"/>
    <property type="match status" value="1"/>
</dbReference>
<reference evidence="4 5" key="1">
    <citation type="submission" date="2023-12" db="EMBL/GenBank/DDBJ databases">
        <title>Description of an unclassified Opitutus bacterium of Verrucomicrobiota.</title>
        <authorList>
            <person name="Zhang D.-F."/>
        </authorList>
    </citation>
    <scope>NUCLEOTIDE SEQUENCE [LARGE SCALE GENOMIC DNA]</scope>
    <source>
        <strain evidence="4 5">WL0086</strain>
    </source>
</reference>
<dbReference type="SUPFAM" id="SSF48452">
    <property type="entry name" value="TPR-like"/>
    <property type="match status" value="1"/>
</dbReference>
<accession>A0ABZ1C7B9</accession>
<proteinExistence type="predicted"/>
<protein>
    <submittedName>
        <fullName evidence="4">Tetratricopeptide repeat protein</fullName>
    </submittedName>
</protein>
<keyword evidence="2 3" id="KW-0802">TPR repeat</keyword>
<dbReference type="PROSITE" id="PS50005">
    <property type="entry name" value="TPR"/>
    <property type="match status" value="1"/>
</dbReference>
<organism evidence="4 5">
    <name type="scientific">Actomonas aquatica</name>
    <dbReference type="NCBI Taxonomy" id="2866162"/>
    <lineage>
        <taxon>Bacteria</taxon>
        <taxon>Pseudomonadati</taxon>
        <taxon>Verrucomicrobiota</taxon>
        <taxon>Opitutia</taxon>
        <taxon>Opitutales</taxon>
        <taxon>Opitutaceae</taxon>
        <taxon>Actomonas</taxon>
    </lineage>
</organism>
<dbReference type="SMART" id="SM00028">
    <property type="entry name" value="TPR"/>
    <property type="match status" value="4"/>
</dbReference>
<keyword evidence="5" id="KW-1185">Reference proteome</keyword>
<dbReference type="Pfam" id="PF13174">
    <property type="entry name" value="TPR_6"/>
    <property type="match status" value="1"/>
</dbReference>
<feature type="repeat" description="TPR" evidence="3">
    <location>
        <begin position="225"/>
        <end position="258"/>
    </location>
</feature>
<keyword evidence="1" id="KW-0677">Repeat</keyword>
<evidence type="ECO:0000256" key="3">
    <source>
        <dbReference type="PROSITE-ProRule" id="PRU00339"/>
    </source>
</evidence>
<dbReference type="RefSeq" id="WP_221030303.1">
    <property type="nucleotide sequence ID" value="NZ_CP139781.1"/>
</dbReference>
<evidence type="ECO:0000313" key="5">
    <source>
        <dbReference type="Proteomes" id="UP000738431"/>
    </source>
</evidence>
<dbReference type="PANTHER" id="PTHR45586:SF1">
    <property type="entry name" value="LIPOPOLYSACCHARIDE ASSEMBLY PROTEIN B"/>
    <property type="match status" value="1"/>
</dbReference>
<evidence type="ECO:0000256" key="2">
    <source>
        <dbReference type="ARBA" id="ARBA00022803"/>
    </source>
</evidence>
<gene>
    <name evidence="4" type="ORF">K1X11_022190</name>
</gene>
<dbReference type="EMBL" id="CP139781">
    <property type="protein sequence ID" value="WRQ87535.1"/>
    <property type="molecule type" value="Genomic_DNA"/>
</dbReference>
<dbReference type="InterPro" id="IPR019734">
    <property type="entry name" value="TPR_rpt"/>
</dbReference>
<evidence type="ECO:0000313" key="4">
    <source>
        <dbReference type="EMBL" id="WRQ87535.1"/>
    </source>
</evidence>